<sequence>MQAYQACKAIIIKLLSRPKAISPYHLRSVMLWACDRLPASFLCQDDNSAHFLLGLIDDLQHCLVNKTAPTTSSPVQHVRAALRRDGPAARQKTLLRTLGSHRASEEHHRARQSSAQVRTSNRPKLHSVGRRRRHSARRSFGQETAAAGDGNPGKSISVFINPDDVTRPHFRIDDKFF</sequence>
<protein>
    <submittedName>
        <fullName evidence="2">Uncharacterized protein</fullName>
    </submittedName>
</protein>
<evidence type="ECO:0000256" key="1">
    <source>
        <dbReference type="SAM" id="MobiDB-lite"/>
    </source>
</evidence>
<organism evidence="2 3">
    <name type="scientific">Mugilogobius chulae</name>
    <name type="common">yellowstripe goby</name>
    <dbReference type="NCBI Taxonomy" id="88201"/>
    <lineage>
        <taxon>Eukaryota</taxon>
        <taxon>Metazoa</taxon>
        <taxon>Chordata</taxon>
        <taxon>Craniata</taxon>
        <taxon>Vertebrata</taxon>
        <taxon>Euteleostomi</taxon>
        <taxon>Actinopterygii</taxon>
        <taxon>Neopterygii</taxon>
        <taxon>Teleostei</taxon>
        <taxon>Neoteleostei</taxon>
        <taxon>Acanthomorphata</taxon>
        <taxon>Gobiaria</taxon>
        <taxon>Gobiiformes</taxon>
        <taxon>Gobioidei</taxon>
        <taxon>Gobiidae</taxon>
        <taxon>Gobionellinae</taxon>
        <taxon>Mugilogobius</taxon>
    </lineage>
</organism>
<comment type="caution">
    <text evidence="2">The sequence shown here is derived from an EMBL/GenBank/DDBJ whole genome shotgun (WGS) entry which is preliminary data.</text>
</comment>
<name>A0AAW0MR65_9GOBI</name>
<keyword evidence="3" id="KW-1185">Reference proteome</keyword>
<gene>
    <name evidence="2" type="ORF">WMY93_030608</name>
</gene>
<accession>A0AAW0MR65</accession>
<dbReference type="Proteomes" id="UP001460270">
    <property type="component" value="Unassembled WGS sequence"/>
</dbReference>
<dbReference type="AlphaFoldDB" id="A0AAW0MR65"/>
<dbReference type="EMBL" id="JBBPFD010000032">
    <property type="protein sequence ID" value="KAK7881019.1"/>
    <property type="molecule type" value="Genomic_DNA"/>
</dbReference>
<feature type="region of interest" description="Disordered" evidence="1">
    <location>
        <begin position="99"/>
        <end position="161"/>
    </location>
</feature>
<evidence type="ECO:0000313" key="2">
    <source>
        <dbReference type="EMBL" id="KAK7881019.1"/>
    </source>
</evidence>
<reference evidence="3" key="1">
    <citation type="submission" date="2024-04" db="EMBL/GenBank/DDBJ databases">
        <title>Salinicola lusitanus LLJ914,a marine bacterium isolated from the Okinawa Trough.</title>
        <authorList>
            <person name="Li J."/>
        </authorList>
    </citation>
    <scope>NUCLEOTIDE SEQUENCE [LARGE SCALE GENOMIC DNA]</scope>
</reference>
<dbReference type="Gene3D" id="1.10.1410.40">
    <property type="match status" value="1"/>
</dbReference>
<feature type="compositionally biased region" description="Basic residues" evidence="1">
    <location>
        <begin position="121"/>
        <end position="137"/>
    </location>
</feature>
<evidence type="ECO:0000313" key="3">
    <source>
        <dbReference type="Proteomes" id="UP001460270"/>
    </source>
</evidence>
<proteinExistence type="predicted"/>